<sequence>MVDPAVDFDHVLRDLTHRKTGGAPLAELFLGGAKRAACPPAPEFLGRAKRAACPPAPEFLGRAKRAACPPVPEFLGRATRAACPPAPEFLDARRAGTRVTDRLEFLAHRSQAGRVLFVSPCFPDVMRRPSSRAVFSLLSLNYQADVLHDIILAVKQAINHYEADLSTAALDVLGPLMVEVQRKAPDMLNTHVIPQLHRTVIDRLTDPYQSLEAARDVLVKFWSVAFSLGEHDATVSTSAALLASLENDFKTAALGHQSWVVREKVGNDNGKLRSGWQFARIMHAKILTLFCCIVQVKEIS</sequence>
<dbReference type="Proteomes" id="UP000673691">
    <property type="component" value="Unassembled WGS sequence"/>
</dbReference>
<dbReference type="AlphaFoldDB" id="A0A8H7ZYL3"/>
<evidence type="ECO:0000313" key="2">
    <source>
        <dbReference type="Proteomes" id="UP000673691"/>
    </source>
</evidence>
<accession>A0A8H7ZYL3</accession>
<name>A0A8H7ZYL3_9FUNG</name>
<dbReference type="EMBL" id="JAEFCI010003195">
    <property type="protein sequence ID" value="KAG5461745.1"/>
    <property type="molecule type" value="Genomic_DNA"/>
</dbReference>
<reference evidence="1 2" key="1">
    <citation type="journal article" name="Sci. Rep.">
        <title>Genome-scale phylogenetic analyses confirm Olpidium as the closest living zoosporic fungus to the non-flagellated, terrestrial fungi.</title>
        <authorList>
            <person name="Chang Y."/>
            <person name="Rochon D."/>
            <person name="Sekimoto S."/>
            <person name="Wang Y."/>
            <person name="Chovatia M."/>
            <person name="Sandor L."/>
            <person name="Salamov A."/>
            <person name="Grigoriev I.V."/>
            <person name="Stajich J.E."/>
            <person name="Spatafora J.W."/>
        </authorList>
    </citation>
    <scope>NUCLEOTIDE SEQUENCE [LARGE SCALE GENOMIC DNA]</scope>
    <source>
        <strain evidence="1">S191</strain>
    </source>
</reference>
<protein>
    <submittedName>
        <fullName evidence="1">Uncharacterized protein</fullName>
    </submittedName>
</protein>
<comment type="caution">
    <text evidence="1">The sequence shown here is derived from an EMBL/GenBank/DDBJ whole genome shotgun (WGS) entry which is preliminary data.</text>
</comment>
<organism evidence="1 2">
    <name type="scientific">Olpidium bornovanus</name>
    <dbReference type="NCBI Taxonomy" id="278681"/>
    <lineage>
        <taxon>Eukaryota</taxon>
        <taxon>Fungi</taxon>
        <taxon>Fungi incertae sedis</taxon>
        <taxon>Olpidiomycota</taxon>
        <taxon>Olpidiomycotina</taxon>
        <taxon>Olpidiomycetes</taxon>
        <taxon>Olpidiales</taxon>
        <taxon>Olpidiaceae</taxon>
        <taxon>Olpidium</taxon>
    </lineage>
</organism>
<proteinExistence type="predicted"/>
<gene>
    <name evidence="1" type="ORF">BJ554DRAFT_6009</name>
</gene>
<evidence type="ECO:0000313" key="1">
    <source>
        <dbReference type="EMBL" id="KAG5461745.1"/>
    </source>
</evidence>
<keyword evidence="2" id="KW-1185">Reference proteome</keyword>